<dbReference type="EMBL" id="CACVAX010000013">
    <property type="protein sequence ID" value="CAA6805941.1"/>
    <property type="molecule type" value="Genomic_DNA"/>
</dbReference>
<dbReference type="GO" id="GO:0006313">
    <property type="term" value="P:DNA transposition"/>
    <property type="evidence" value="ECO:0007669"/>
    <property type="project" value="InterPro"/>
</dbReference>
<dbReference type="NCBIfam" id="NF033564">
    <property type="entry name" value="transpos_ISAs1"/>
    <property type="match status" value="1"/>
</dbReference>
<accession>A0A6S6SMD5</accession>
<feature type="domain" description="Transposase IS4-like" evidence="1">
    <location>
        <begin position="136"/>
        <end position="323"/>
    </location>
</feature>
<evidence type="ECO:0000313" key="3">
    <source>
        <dbReference type="EMBL" id="CAA6805941.1"/>
    </source>
</evidence>
<protein>
    <submittedName>
        <fullName evidence="3">IS4 family transposase</fullName>
    </submittedName>
</protein>
<reference evidence="3" key="1">
    <citation type="submission" date="2020-01" db="EMBL/GenBank/DDBJ databases">
        <authorList>
            <person name="Meier V. D."/>
            <person name="Meier V D."/>
        </authorList>
    </citation>
    <scope>NUCLEOTIDE SEQUENCE</scope>
    <source>
        <strain evidence="3">HLG_WM_MAG_04</strain>
    </source>
</reference>
<dbReference type="PANTHER" id="PTHR30298">
    <property type="entry name" value="H REPEAT-ASSOCIATED PREDICTED TRANSPOSASE"/>
    <property type="match status" value="1"/>
</dbReference>
<dbReference type="InterPro" id="IPR002559">
    <property type="entry name" value="Transposase_11"/>
</dbReference>
<evidence type="ECO:0000259" key="2">
    <source>
        <dbReference type="Pfam" id="PF13808"/>
    </source>
</evidence>
<evidence type="ECO:0000259" key="1">
    <source>
        <dbReference type="Pfam" id="PF01609"/>
    </source>
</evidence>
<dbReference type="InterPro" id="IPR051698">
    <property type="entry name" value="Transposase_11-like"/>
</dbReference>
<sequence length="392" mass="46202">MSTMKMKKKKKLIEELKKVNDFRVDEDKIEYPLYEILFMTVFGLLKGYVTYKELHGWMQHQENNELFKKLFEKDKMNIPSHSTLHNLLMNTDNNELEKVFRDHFFPYVTLDTMSVDGKWLRGSDVSGQYTNESHKSIFNVLDKEKKLVVAHKFMEKGKLSEISAFRELLEDERFCKGGQIFSFDALMTQVDLLNTINDTGRRYIAKVKGNQEKLRDKAKESIKLFDKPTDSYKDKRPTIEGNKLTRRTVEIYENSDCNLVMFHPDFKNIQTIIKITKELTDNDTGEINTIITYLVANFKSNAKSFHNSILQHWSIETYHYHLDMLTKEDNHIAYVNPFSMAILRSFTINLYQLYFNAHKGEKIMKSKVTMAEIKRTCHHLDDFTSEIFEIEA</sequence>
<dbReference type="GO" id="GO:0003677">
    <property type="term" value="F:DNA binding"/>
    <property type="evidence" value="ECO:0007669"/>
    <property type="project" value="InterPro"/>
</dbReference>
<feature type="domain" description="H repeat-associated protein N-terminal" evidence="2">
    <location>
        <begin position="14"/>
        <end position="103"/>
    </location>
</feature>
<dbReference type="Pfam" id="PF13808">
    <property type="entry name" value="DDE_Tnp_1_assoc"/>
    <property type="match status" value="1"/>
</dbReference>
<dbReference type="GO" id="GO:0004803">
    <property type="term" value="F:transposase activity"/>
    <property type="evidence" value="ECO:0007669"/>
    <property type="project" value="InterPro"/>
</dbReference>
<dbReference type="PANTHER" id="PTHR30298:SF0">
    <property type="entry name" value="PROTEIN YBFL-RELATED"/>
    <property type="match status" value="1"/>
</dbReference>
<dbReference type="Pfam" id="PF01609">
    <property type="entry name" value="DDE_Tnp_1"/>
    <property type="match status" value="1"/>
</dbReference>
<dbReference type="InterPro" id="IPR047647">
    <property type="entry name" value="ISAs1_transpos"/>
</dbReference>
<organism evidence="3">
    <name type="scientific">uncultured Sulfurovum sp</name>
    <dbReference type="NCBI Taxonomy" id="269237"/>
    <lineage>
        <taxon>Bacteria</taxon>
        <taxon>Pseudomonadati</taxon>
        <taxon>Campylobacterota</taxon>
        <taxon>Epsilonproteobacteria</taxon>
        <taxon>Campylobacterales</taxon>
        <taxon>Sulfurovaceae</taxon>
        <taxon>Sulfurovum</taxon>
        <taxon>environmental samples</taxon>
    </lineage>
</organism>
<name>A0A6S6SMD5_9BACT</name>
<gene>
    <name evidence="3" type="ORF">HELGO_WM3135</name>
</gene>
<proteinExistence type="predicted"/>
<dbReference type="AlphaFoldDB" id="A0A6S6SMD5"/>
<dbReference type="InterPro" id="IPR032806">
    <property type="entry name" value="YbfD_N"/>
</dbReference>